<evidence type="ECO:0000313" key="4">
    <source>
        <dbReference type="Proteomes" id="UP000184375"/>
    </source>
</evidence>
<sequence length="340" mass="38223">MKRFFLIVALLLALSLVFTGCVKKNQIGGDDQTKKEVEVTDYFPIAENLYWEYEGIGNEFAGGRVDTEFIEGNRVQLSQNNGGTVVAKVFEVSDEGIKLINSIEESYFRINYLKKEPSQEKYFLKSPLKEKSSWQDGDTTWTIESLDEKVKVPAGEFTCIKVVGKAGESTVERYFAKGVGLVKQKFIQGDMVVEENLSKYGDAQKDNSLPEKELAIYYPSKNVDKLLEDRVVEKFKTGETLAERITGLLKEKKYSVLSEDVKLLNLERENGVLRLNFSKELISGMNAGSGYEALLIDSIVNTYGKNFDAEGVILNVEGKGYESGHFVFGKDEVLKVKRQS</sequence>
<dbReference type="OrthoDB" id="1683231at2"/>
<organism evidence="3 4">
    <name type="scientific">Caldanaerovirga acetigignens</name>
    <dbReference type="NCBI Taxonomy" id="447595"/>
    <lineage>
        <taxon>Bacteria</taxon>
        <taxon>Bacillati</taxon>
        <taxon>Bacillota</taxon>
        <taxon>Clostridia</taxon>
        <taxon>Thermosediminibacterales</taxon>
        <taxon>Thermosediminibacteraceae</taxon>
        <taxon>Caldanaerovirga</taxon>
    </lineage>
</organism>
<evidence type="ECO:0000256" key="1">
    <source>
        <dbReference type="SAM" id="SignalP"/>
    </source>
</evidence>
<gene>
    <name evidence="3" type="ORF">SAMN05660826_00501</name>
</gene>
<feature type="chain" id="PRO_5038902508" evidence="1">
    <location>
        <begin position="21"/>
        <end position="340"/>
    </location>
</feature>
<dbReference type="RefSeq" id="WP_073254105.1">
    <property type="nucleotide sequence ID" value="NZ_FRCR01000002.1"/>
</dbReference>
<name>A0A1M7GX59_9FIRM</name>
<dbReference type="PROSITE" id="PS51257">
    <property type="entry name" value="PROKAR_LIPOPROTEIN"/>
    <property type="match status" value="1"/>
</dbReference>
<dbReference type="STRING" id="447595.SAMN05660826_00501"/>
<evidence type="ECO:0000259" key="2">
    <source>
        <dbReference type="SMART" id="SM00909"/>
    </source>
</evidence>
<dbReference type="Pfam" id="PF10646">
    <property type="entry name" value="Germane"/>
    <property type="match status" value="1"/>
</dbReference>
<dbReference type="AlphaFoldDB" id="A0A1M7GX59"/>
<reference evidence="4" key="1">
    <citation type="submission" date="2016-11" db="EMBL/GenBank/DDBJ databases">
        <authorList>
            <person name="Varghese N."/>
            <person name="Submissions S."/>
        </authorList>
    </citation>
    <scope>NUCLEOTIDE SEQUENCE [LARGE SCALE GENOMIC DNA]</scope>
    <source>
        <strain evidence="4">DSM 18802</strain>
    </source>
</reference>
<protein>
    <submittedName>
        <fullName evidence="3">Sporulation and spore germination</fullName>
    </submittedName>
</protein>
<feature type="signal peptide" evidence="1">
    <location>
        <begin position="1"/>
        <end position="20"/>
    </location>
</feature>
<keyword evidence="1" id="KW-0732">Signal</keyword>
<dbReference type="InterPro" id="IPR019606">
    <property type="entry name" value="GerMN"/>
</dbReference>
<feature type="domain" description="GerMN" evidence="2">
    <location>
        <begin position="241"/>
        <end position="325"/>
    </location>
</feature>
<accession>A0A1M7GX59</accession>
<evidence type="ECO:0000313" key="3">
    <source>
        <dbReference type="EMBL" id="SHM20758.1"/>
    </source>
</evidence>
<dbReference type="EMBL" id="FRCR01000002">
    <property type="protein sequence ID" value="SHM20758.1"/>
    <property type="molecule type" value="Genomic_DNA"/>
</dbReference>
<keyword evidence="4" id="KW-1185">Reference proteome</keyword>
<dbReference type="Proteomes" id="UP000184375">
    <property type="component" value="Unassembled WGS sequence"/>
</dbReference>
<dbReference type="SMART" id="SM00909">
    <property type="entry name" value="Germane"/>
    <property type="match status" value="1"/>
</dbReference>
<dbReference type="Gene3D" id="2.40.360.20">
    <property type="match status" value="1"/>
</dbReference>
<proteinExistence type="predicted"/>